<keyword evidence="3" id="KW-1185">Reference proteome</keyword>
<evidence type="ECO:0000256" key="1">
    <source>
        <dbReference type="SAM" id="MobiDB-lite"/>
    </source>
</evidence>
<proteinExistence type="predicted"/>
<organism evidence="2 3">
    <name type="scientific">Kibdelosporangium banguiense</name>
    <dbReference type="NCBI Taxonomy" id="1365924"/>
    <lineage>
        <taxon>Bacteria</taxon>
        <taxon>Bacillati</taxon>
        <taxon>Actinomycetota</taxon>
        <taxon>Actinomycetes</taxon>
        <taxon>Pseudonocardiales</taxon>
        <taxon>Pseudonocardiaceae</taxon>
        <taxon>Kibdelosporangium</taxon>
    </lineage>
</organism>
<evidence type="ECO:0008006" key="4">
    <source>
        <dbReference type="Google" id="ProtNLM"/>
    </source>
</evidence>
<feature type="compositionally biased region" description="Polar residues" evidence="1">
    <location>
        <begin position="1"/>
        <end position="12"/>
    </location>
</feature>
<name>A0ABS4T8A5_9PSEU</name>
<gene>
    <name evidence="2" type="ORF">JOF56_001035</name>
</gene>
<dbReference type="RefSeq" id="WP_209635054.1">
    <property type="nucleotide sequence ID" value="NZ_JAGINW010000001.1"/>
</dbReference>
<sequence length="106" mass="11532">MSNMTEQSTVDQNAEPEPFPTDAEFTQLVSEMVTDEAPRVFAIVLEYGEHADAEIVAWGMALDDGAYVITTDSVNQYLLAAPENALNYLRGGPGTTPHLVWAAQKS</sequence>
<protein>
    <recommendedName>
        <fullName evidence="4">Immunity protein 35</fullName>
    </recommendedName>
</protein>
<dbReference type="EMBL" id="JAGINW010000001">
    <property type="protein sequence ID" value="MBP2320650.1"/>
    <property type="molecule type" value="Genomic_DNA"/>
</dbReference>
<reference evidence="2 3" key="1">
    <citation type="submission" date="2021-03" db="EMBL/GenBank/DDBJ databases">
        <title>Sequencing the genomes of 1000 actinobacteria strains.</title>
        <authorList>
            <person name="Klenk H.-P."/>
        </authorList>
    </citation>
    <scope>NUCLEOTIDE SEQUENCE [LARGE SCALE GENOMIC DNA]</scope>
    <source>
        <strain evidence="2 3">DSM 46670</strain>
    </source>
</reference>
<evidence type="ECO:0000313" key="3">
    <source>
        <dbReference type="Proteomes" id="UP001519332"/>
    </source>
</evidence>
<accession>A0ABS4T8A5</accession>
<evidence type="ECO:0000313" key="2">
    <source>
        <dbReference type="EMBL" id="MBP2320650.1"/>
    </source>
</evidence>
<dbReference type="Proteomes" id="UP001519332">
    <property type="component" value="Unassembled WGS sequence"/>
</dbReference>
<comment type="caution">
    <text evidence="2">The sequence shown here is derived from an EMBL/GenBank/DDBJ whole genome shotgun (WGS) entry which is preliminary data.</text>
</comment>
<feature type="region of interest" description="Disordered" evidence="1">
    <location>
        <begin position="1"/>
        <end position="20"/>
    </location>
</feature>